<dbReference type="EMBL" id="CACVKT020007248">
    <property type="protein sequence ID" value="CAC5406519.1"/>
    <property type="molecule type" value="Genomic_DNA"/>
</dbReference>
<evidence type="ECO:0000313" key="1">
    <source>
        <dbReference type="EMBL" id="CAC5406519.1"/>
    </source>
</evidence>
<protein>
    <submittedName>
        <fullName evidence="1">Uncharacterized protein</fullName>
    </submittedName>
</protein>
<dbReference type="AlphaFoldDB" id="A0A6J8DEZ2"/>
<reference evidence="1 2" key="1">
    <citation type="submission" date="2020-06" db="EMBL/GenBank/DDBJ databases">
        <authorList>
            <person name="Li R."/>
            <person name="Bekaert M."/>
        </authorList>
    </citation>
    <scope>NUCLEOTIDE SEQUENCE [LARGE SCALE GENOMIC DNA]</scope>
    <source>
        <strain evidence="2">wild</strain>
    </source>
</reference>
<proteinExistence type="predicted"/>
<dbReference type="InterPro" id="IPR043502">
    <property type="entry name" value="DNA/RNA_pol_sf"/>
</dbReference>
<dbReference type="Proteomes" id="UP000507470">
    <property type="component" value="Unassembled WGS sequence"/>
</dbReference>
<name>A0A6J8DEZ2_MYTCO</name>
<dbReference type="SUPFAM" id="SSF56672">
    <property type="entry name" value="DNA/RNA polymerases"/>
    <property type="match status" value="1"/>
</dbReference>
<accession>A0A6J8DEZ2</accession>
<organism evidence="1 2">
    <name type="scientific">Mytilus coruscus</name>
    <name type="common">Sea mussel</name>
    <dbReference type="NCBI Taxonomy" id="42192"/>
    <lineage>
        <taxon>Eukaryota</taxon>
        <taxon>Metazoa</taxon>
        <taxon>Spiralia</taxon>
        <taxon>Lophotrochozoa</taxon>
        <taxon>Mollusca</taxon>
        <taxon>Bivalvia</taxon>
        <taxon>Autobranchia</taxon>
        <taxon>Pteriomorphia</taxon>
        <taxon>Mytilida</taxon>
        <taxon>Mytiloidea</taxon>
        <taxon>Mytilidae</taxon>
        <taxon>Mytilinae</taxon>
        <taxon>Mytilus</taxon>
    </lineage>
</organism>
<dbReference type="Gene3D" id="3.10.10.10">
    <property type="entry name" value="HIV Type 1 Reverse Transcriptase, subunit A, domain 1"/>
    <property type="match status" value="1"/>
</dbReference>
<keyword evidence="2" id="KW-1185">Reference proteome</keyword>
<evidence type="ECO:0000313" key="2">
    <source>
        <dbReference type="Proteomes" id="UP000507470"/>
    </source>
</evidence>
<gene>
    <name evidence="1" type="ORF">MCOR_40089</name>
</gene>
<sequence length="219" mass="26112">MKRNFVYITVNNRKNPALIDTGYCKNVYKHKIDTGSARPIRQRFYRTNPKQRAEIDRQVEEMLKHNIIETFNPELRSQWSLRRKNVEISLHNRLSQIKEKPAIVSLEYKHFEHFTTQQEYPINSVTDHNLNDGEIVSMIDNRVDEIKQLQSECQDLKFIYDYLSCCDLLDSKQSAIKFVAEREQYALLDGILYHLKEQRAKKLPKDNRLKRLFTIPKIL</sequence>